<sequence>MVSIRAITAAAVVAVASVAAEESKDLYHVRVPKPVFEMVYKNHGSELDIWETRVEGDFVEVDVYGTAATVQKFQGVDSLLESSTAEAVIESAPVSMRSQIESEQTDIQACQRQTDGYLKKLSAPYADNGFFDCWRTAEQVFEFIDALVAKNPKYITKIEGVTKTAEGRSVPAYKISTGSSAKKKALYAQGLIHAREWSSGASVHYALAAFLDGINSNDASVMQIFEEYDWYIVPILNIDGFKYTWTKDRMWRKNRRAFTKNGRTYYGVDLNRNFGPKEFFDKDGKSRNPNDEAYPGDKVLSEPESAGIFNFIKSIKGLAGTIDVHMYAQSVLRPFSNQGNEAPEPYGSKMKALGDAVRDAIQEGSSVQYDSAPSFSGIYYSYGTFKDSMFLEMGNIASFTLELEGDSFVTEQSAIKDVGSRLFNSFKRFSTEMKNYLA</sequence>
<dbReference type="Proteomes" id="UP001146120">
    <property type="component" value="Unassembled WGS sequence"/>
</dbReference>
<dbReference type="GO" id="GO:0005615">
    <property type="term" value="C:extracellular space"/>
    <property type="evidence" value="ECO:0007669"/>
    <property type="project" value="TreeGrafter"/>
</dbReference>
<dbReference type="GO" id="GO:0008270">
    <property type="term" value="F:zinc ion binding"/>
    <property type="evidence" value="ECO:0007669"/>
    <property type="project" value="InterPro"/>
</dbReference>
<feature type="signal peptide" evidence="11">
    <location>
        <begin position="1"/>
        <end position="20"/>
    </location>
</feature>
<evidence type="ECO:0000256" key="1">
    <source>
        <dbReference type="ARBA" id="ARBA00001947"/>
    </source>
</evidence>
<proteinExistence type="inferred from homology"/>
<organism evidence="13 14">
    <name type="scientific">Lagenidium giganteum</name>
    <dbReference type="NCBI Taxonomy" id="4803"/>
    <lineage>
        <taxon>Eukaryota</taxon>
        <taxon>Sar</taxon>
        <taxon>Stramenopiles</taxon>
        <taxon>Oomycota</taxon>
        <taxon>Peronosporomycetes</taxon>
        <taxon>Pythiales</taxon>
        <taxon>Pythiaceae</taxon>
    </lineage>
</organism>
<dbReference type="GO" id="GO:0006508">
    <property type="term" value="P:proteolysis"/>
    <property type="evidence" value="ECO:0007669"/>
    <property type="project" value="UniProtKB-KW"/>
</dbReference>
<feature type="domain" description="Peptidase M14" evidence="12">
    <location>
        <begin position="133"/>
        <end position="433"/>
    </location>
</feature>
<reference evidence="13" key="2">
    <citation type="journal article" date="2023" name="Microbiol Resour">
        <title>Decontamination and Annotation of the Draft Genome Sequence of the Oomycete Lagenidium giganteum ARSEF 373.</title>
        <authorList>
            <person name="Morgan W.R."/>
            <person name="Tartar A."/>
        </authorList>
    </citation>
    <scope>NUCLEOTIDE SEQUENCE</scope>
    <source>
        <strain evidence="13">ARSEF 373</strain>
    </source>
</reference>
<dbReference type="InterPro" id="IPR000834">
    <property type="entry name" value="Peptidase_M14"/>
</dbReference>
<dbReference type="PANTHER" id="PTHR11705">
    <property type="entry name" value="PROTEASE FAMILY M14 CARBOXYPEPTIDASE A,B"/>
    <property type="match status" value="1"/>
</dbReference>
<keyword evidence="9" id="KW-0482">Metalloprotease</keyword>
<dbReference type="AlphaFoldDB" id="A0AAV2YY33"/>
<dbReference type="PANTHER" id="PTHR11705:SF143">
    <property type="entry name" value="SLL0236 PROTEIN"/>
    <property type="match status" value="1"/>
</dbReference>
<evidence type="ECO:0000256" key="4">
    <source>
        <dbReference type="ARBA" id="ARBA00022670"/>
    </source>
</evidence>
<keyword evidence="6 11" id="KW-0732">Signal</keyword>
<dbReference type="PROSITE" id="PS52035">
    <property type="entry name" value="PEPTIDASE_M14"/>
    <property type="match status" value="1"/>
</dbReference>
<keyword evidence="14" id="KW-1185">Reference proteome</keyword>
<dbReference type="SUPFAM" id="SSF53187">
    <property type="entry name" value="Zn-dependent exopeptidases"/>
    <property type="match status" value="1"/>
</dbReference>
<evidence type="ECO:0000256" key="6">
    <source>
        <dbReference type="ARBA" id="ARBA00022729"/>
    </source>
</evidence>
<dbReference type="Pfam" id="PF00246">
    <property type="entry name" value="Peptidase_M14"/>
    <property type="match status" value="1"/>
</dbReference>
<dbReference type="SMART" id="SM00631">
    <property type="entry name" value="Zn_pept"/>
    <property type="match status" value="1"/>
</dbReference>
<protein>
    <recommendedName>
        <fullName evidence="12">Peptidase M14 domain-containing protein</fullName>
    </recommendedName>
</protein>
<gene>
    <name evidence="13" type="ORF">N0F65_001374</name>
</gene>
<dbReference type="EMBL" id="DAKRPA010000094">
    <property type="protein sequence ID" value="DAZ98935.1"/>
    <property type="molecule type" value="Genomic_DNA"/>
</dbReference>
<evidence type="ECO:0000256" key="3">
    <source>
        <dbReference type="ARBA" id="ARBA00022645"/>
    </source>
</evidence>
<evidence type="ECO:0000256" key="8">
    <source>
        <dbReference type="ARBA" id="ARBA00022833"/>
    </source>
</evidence>
<evidence type="ECO:0000256" key="11">
    <source>
        <dbReference type="SAM" id="SignalP"/>
    </source>
</evidence>
<evidence type="ECO:0000256" key="7">
    <source>
        <dbReference type="ARBA" id="ARBA00022801"/>
    </source>
</evidence>
<comment type="similarity">
    <text evidence="2 10">Belongs to the peptidase M14 family.</text>
</comment>
<name>A0AAV2YY33_9STRA</name>
<comment type="cofactor">
    <cofactor evidence="1">
        <name>Zn(2+)</name>
        <dbReference type="ChEBI" id="CHEBI:29105"/>
    </cofactor>
</comment>
<keyword evidence="4" id="KW-0645">Protease</keyword>
<keyword evidence="5" id="KW-0479">Metal-binding</keyword>
<evidence type="ECO:0000256" key="5">
    <source>
        <dbReference type="ARBA" id="ARBA00022723"/>
    </source>
</evidence>
<evidence type="ECO:0000313" key="13">
    <source>
        <dbReference type="EMBL" id="DAZ98935.1"/>
    </source>
</evidence>
<keyword evidence="7" id="KW-0378">Hydrolase</keyword>
<comment type="caution">
    <text evidence="13">The sequence shown here is derived from an EMBL/GenBank/DDBJ whole genome shotgun (WGS) entry which is preliminary data.</text>
</comment>
<accession>A0AAV2YY33</accession>
<dbReference type="GO" id="GO:0004181">
    <property type="term" value="F:metallocarboxypeptidase activity"/>
    <property type="evidence" value="ECO:0007669"/>
    <property type="project" value="InterPro"/>
</dbReference>
<evidence type="ECO:0000259" key="12">
    <source>
        <dbReference type="PROSITE" id="PS52035"/>
    </source>
</evidence>
<reference evidence="13" key="1">
    <citation type="submission" date="2022-11" db="EMBL/GenBank/DDBJ databases">
        <authorList>
            <person name="Morgan W.R."/>
            <person name="Tartar A."/>
        </authorList>
    </citation>
    <scope>NUCLEOTIDE SEQUENCE</scope>
    <source>
        <strain evidence="13">ARSEF 373</strain>
    </source>
</reference>
<evidence type="ECO:0000313" key="14">
    <source>
        <dbReference type="Proteomes" id="UP001146120"/>
    </source>
</evidence>
<dbReference type="FunFam" id="3.40.630.10:FF:000084">
    <property type="entry name" value="Carboxypeptidase B2"/>
    <property type="match status" value="1"/>
</dbReference>
<dbReference type="Gene3D" id="3.40.630.10">
    <property type="entry name" value="Zn peptidases"/>
    <property type="match status" value="1"/>
</dbReference>
<feature type="chain" id="PRO_5043999514" description="Peptidase M14 domain-containing protein" evidence="11">
    <location>
        <begin position="21"/>
        <end position="438"/>
    </location>
</feature>
<feature type="active site" description="Proton donor/acceptor" evidence="10">
    <location>
        <position position="402"/>
    </location>
</feature>
<evidence type="ECO:0000256" key="10">
    <source>
        <dbReference type="PROSITE-ProRule" id="PRU01379"/>
    </source>
</evidence>
<evidence type="ECO:0000256" key="9">
    <source>
        <dbReference type="ARBA" id="ARBA00023049"/>
    </source>
</evidence>
<keyword evidence="8" id="KW-0862">Zinc</keyword>
<keyword evidence="3" id="KW-0121">Carboxypeptidase</keyword>
<evidence type="ECO:0000256" key="2">
    <source>
        <dbReference type="ARBA" id="ARBA00005988"/>
    </source>
</evidence>